<dbReference type="EMBL" id="DXBS01000059">
    <property type="protein sequence ID" value="HIZ24422.1"/>
    <property type="molecule type" value="Genomic_DNA"/>
</dbReference>
<evidence type="ECO:0000259" key="2">
    <source>
        <dbReference type="Pfam" id="PF18991"/>
    </source>
</evidence>
<feature type="domain" description="DUF7737" evidence="3">
    <location>
        <begin position="1424"/>
        <end position="1523"/>
    </location>
</feature>
<dbReference type="InterPro" id="IPR043782">
    <property type="entry name" value="DUF5724"/>
</dbReference>
<evidence type="ECO:0000259" key="1">
    <source>
        <dbReference type="Pfam" id="PF13569"/>
    </source>
</evidence>
<comment type="caution">
    <text evidence="4">The sequence shown here is derived from an EMBL/GenBank/DDBJ whole genome shotgun (WGS) entry which is preliminary data.</text>
</comment>
<reference evidence="4" key="1">
    <citation type="journal article" date="2021" name="PeerJ">
        <title>Extensive microbial diversity within the chicken gut microbiome revealed by metagenomics and culture.</title>
        <authorList>
            <person name="Gilroy R."/>
            <person name="Ravi A."/>
            <person name="Getino M."/>
            <person name="Pursley I."/>
            <person name="Horton D.L."/>
            <person name="Alikhan N.F."/>
            <person name="Baker D."/>
            <person name="Gharbi K."/>
            <person name="Hall N."/>
            <person name="Watson M."/>
            <person name="Adriaenssens E.M."/>
            <person name="Foster-Nyarko E."/>
            <person name="Jarju S."/>
            <person name="Secka A."/>
            <person name="Antonio M."/>
            <person name="Oren A."/>
            <person name="Chaudhuri R.R."/>
            <person name="La Ragione R."/>
            <person name="Hildebrand F."/>
            <person name="Pallen M.J."/>
        </authorList>
    </citation>
    <scope>NUCLEOTIDE SEQUENCE</scope>
    <source>
        <strain evidence="4">CHK33-5263</strain>
    </source>
</reference>
<reference evidence="4" key="2">
    <citation type="submission" date="2021-04" db="EMBL/GenBank/DDBJ databases">
        <authorList>
            <person name="Gilroy R."/>
        </authorList>
    </citation>
    <scope>NUCLEOTIDE SEQUENCE</scope>
    <source>
        <strain evidence="4">CHK33-5263</strain>
    </source>
</reference>
<proteinExistence type="predicted"/>
<feature type="domain" description="DUF4132" evidence="1">
    <location>
        <begin position="1162"/>
        <end position="1331"/>
    </location>
</feature>
<dbReference type="Pfam" id="PF24879">
    <property type="entry name" value="DUF7737"/>
    <property type="match status" value="1"/>
</dbReference>
<dbReference type="Pfam" id="PF18991">
    <property type="entry name" value="DUF5724"/>
    <property type="match status" value="1"/>
</dbReference>
<organism evidence="4 5">
    <name type="scientific">Candidatus Gallimonas intestinigallinarum</name>
    <dbReference type="NCBI Taxonomy" id="2838604"/>
    <lineage>
        <taxon>Bacteria</taxon>
        <taxon>Bacillati</taxon>
        <taxon>Bacillota</taxon>
        <taxon>Clostridia</taxon>
        <taxon>Candidatus Gallimonas</taxon>
    </lineage>
</organism>
<dbReference type="InterPro" id="IPR025406">
    <property type="entry name" value="DUF4132"/>
</dbReference>
<name>A0A9D2IVX2_9FIRM</name>
<evidence type="ECO:0000313" key="4">
    <source>
        <dbReference type="EMBL" id="HIZ24422.1"/>
    </source>
</evidence>
<evidence type="ECO:0000313" key="5">
    <source>
        <dbReference type="Proteomes" id="UP000824044"/>
    </source>
</evidence>
<accession>A0A9D2IVX2</accession>
<dbReference type="Pfam" id="PF13569">
    <property type="entry name" value="DUF4132"/>
    <property type="match status" value="1"/>
</dbReference>
<dbReference type="InterPro" id="IPR056639">
    <property type="entry name" value="DUF7737"/>
</dbReference>
<dbReference type="Proteomes" id="UP000824044">
    <property type="component" value="Unassembled WGS sequence"/>
</dbReference>
<evidence type="ECO:0000259" key="3">
    <source>
        <dbReference type="Pfam" id="PF24879"/>
    </source>
</evidence>
<gene>
    <name evidence="4" type="ORF">H9812_02970</name>
</gene>
<protein>
    <submittedName>
        <fullName evidence="4">DUF4132 domain-containing protein</fullName>
    </submittedName>
</protein>
<feature type="domain" description="DUF5724" evidence="2">
    <location>
        <begin position="557"/>
        <end position="1122"/>
    </location>
</feature>
<sequence>MVTKNRTIQKIIDGIADKEVKTFFTEDNLALWLVGKSHGREYDPAFLRAHEACLRMILPTQYDEMLRRYEEIYDNASRPSAVLIAYLAIENKIVDCNDLATVSQIDDLCVDYCWNKSVLDWTFYEKGLDNGRFTADDVLRFTEANAEYLGFFLPLLVQRGNEGIWQTLSGYVREAGQSDSLRIQLFQNMLSAADSAALSYFIGEIERNNYFRFKALNEAVTELGDFYCKLTPVQAVAVLKDALGKKLTDYLSRSFCENIYFQPAVRRLYPAEYPAYIRLVLREGQPEARHAFFYRADSAELSRDYAAVIFGGAFDMEDFSFATSKINCRRMERALLPAVFDKMLAMYDGMEKVNYHYPMTDSVPIARDVSKSDVVSVLAEAAAVLDDDKYFACLDARYGSFKVEAQVAYLETAGERTGLDRRACAIAFLKSDLFRPVHFYDGMKILLTFDEAVRVSDYLKSKKQSVKSKIVKEFLASPDQSKIEAYLLSSDKDYKVSAGRDMQVAADKVQREKLKEENDEPPYVCSWVKESVFEVQEPTEEIDGILRRKAETFNEESITPARLEEFFGKLSDFVEENKDYEYRAYFHEGLVTFGSVFQTLSDVDYRDRFAAFPLGESLKALWQSSLTEAEAVSLLLLSHFYRPQEQKYYAAAYGKKLSAKDQKALFSFFKEDDDERPSVLLTASDGQGYLLRIVQQLTYAVLFDLLGESMLCRLTELFSRDVFWQREKEESKTLFGVTLPLAHIIDAAVRFDEAETMRACARAVCALLRSDGDIDLEAAAKLYERGEISDELLRYIVLTGKTSVYNLSKRDSPLCLYRPDPSYPHFQACMSALVRDSLDAELARGSLATPHNRVVRGMNCFRGAEYFVRSIAAIRGLTLVRSPFGSEKNESISMIMKQTVPAEDDTYEKFAALLKEYGIKDEELIRASLFNPSFIDYAGRALDFPRFRFAAYFFIAHLNESEPYGEDRFYESRKEAIREYSDIDYRDFNDGAFDYRWHKEMVEEVPAERIKMIYDNAKYVTVGGLHKRAQRFFDAMNGKISKEECVERINASRNKDFCLVYSLIPLQGKEDLHERYLFLQDFLKGSKKYGAQRQLSERRTVDVALDNLARAAGYADTSIFVFELEADYPHDIYRTYTVDDLEITPTLRENEYKVTLQVEKKGKLLAAVPAKYAKDQTVAWLKDEVRQLNQKFRRIAASFESAMCDKTVFTSRQLEKMSRERTIAHTLSRLVFLADGKLAVFADGALRDADGGAIESEAVYVAHPVELKKAGLLQAAMDYIVRGNVCQPFKQVMREIYCKSEQELSQEEVLRFRGFNVDLKKCIAALKGRGWGVSDDIGLRKVYHASGIVAALFRKFDDFYLYDLENVNRELHGIFFLDRKSEEVIPLRDVEDVTFSETLRDVDLMITISANAVYDYDLAMSTVEIRREILRSVVSVLGLTNISFLKDNISVKGTYGTYLINIRTGLVFKEGKGNLLLDTVYSTDKPLLLDFIDEDPMTADIVSKAVVLSRDNTLRDPAILREIKG</sequence>